<dbReference type="OrthoDB" id="39175at2759"/>
<reference evidence="2" key="1">
    <citation type="submission" date="2021-02" db="EMBL/GenBank/DDBJ databases">
        <authorList>
            <person name="Nieuwenhuis M."/>
            <person name="Van De Peppel L.J.J."/>
        </authorList>
    </citation>
    <scope>NUCLEOTIDE SEQUENCE</scope>
    <source>
        <strain evidence="2">D49</strain>
    </source>
</reference>
<dbReference type="EMBL" id="JABCKI010005827">
    <property type="protein sequence ID" value="KAG5637477.1"/>
    <property type="molecule type" value="Genomic_DNA"/>
</dbReference>
<organism evidence="2 3">
    <name type="scientific">Sphagnurus paluster</name>
    <dbReference type="NCBI Taxonomy" id="117069"/>
    <lineage>
        <taxon>Eukaryota</taxon>
        <taxon>Fungi</taxon>
        <taxon>Dikarya</taxon>
        <taxon>Basidiomycota</taxon>
        <taxon>Agaricomycotina</taxon>
        <taxon>Agaricomycetes</taxon>
        <taxon>Agaricomycetidae</taxon>
        <taxon>Agaricales</taxon>
        <taxon>Tricholomatineae</taxon>
        <taxon>Lyophyllaceae</taxon>
        <taxon>Sphagnurus</taxon>
    </lineage>
</organism>
<accession>A0A9P7FYM9</accession>
<name>A0A9P7FYM9_9AGAR</name>
<proteinExistence type="predicted"/>
<comment type="caution">
    <text evidence="2">The sequence shown here is derived from an EMBL/GenBank/DDBJ whole genome shotgun (WGS) entry which is preliminary data.</text>
</comment>
<evidence type="ECO:0000256" key="1">
    <source>
        <dbReference type="SAM" id="MobiDB-lite"/>
    </source>
</evidence>
<dbReference type="Proteomes" id="UP000717328">
    <property type="component" value="Unassembled WGS sequence"/>
</dbReference>
<evidence type="ECO:0000313" key="2">
    <source>
        <dbReference type="EMBL" id="KAG5637477.1"/>
    </source>
</evidence>
<reference evidence="2" key="2">
    <citation type="submission" date="2021-10" db="EMBL/GenBank/DDBJ databases">
        <title>Phylogenomics reveals ancestral predisposition of the termite-cultivated fungus Termitomyces towards a domesticated lifestyle.</title>
        <authorList>
            <person name="Auxier B."/>
            <person name="Grum-Grzhimaylo A."/>
            <person name="Cardenas M.E."/>
            <person name="Lodge J.D."/>
            <person name="Laessoe T."/>
            <person name="Pedersen O."/>
            <person name="Smith M.E."/>
            <person name="Kuyper T.W."/>
            <person name="Franco-Molano E.A."/>
            <person name="Baroni T.J."/>
            <person name="Aanen D.K."/>
        </authorList>
    </citation>
    <scope>NUCLEOTIDE SEQUENCE</scope>
    <source>
        <strain evidence="2">D49</strain>
    </source>
</reference>
<keyword evidence="3" id="KW-1185">Reference proteome</keyword>
<gene>
    <name evidence="2" type="ORF">H0H81_004448</name>
</gene>
<sequence length="288" mass="31272">MLASPTPSVESLPSICSSSSWTCLSSPSSSISDLPSTLPSVSKKDYLIAQLKQKDMMIESLLKQLHNPYIATPLSLEAYKMATSPSHKDHEDVIKHREQLKASIRKAGGTAGPQAFKVPRGPAAEEDDSDHEESSHARGFGFVAPGQDEDEDSADATPDDKLLSSLPDCDAPLGLIANLSVSNSNSRKKSAKAFVDDERRLEDNDVGVANETYFLPGPASNLSIRATLIEQHSPPEILIHGLVTPEDVDELFKIFFEKVDPFISLLDPVLHTPATTFARCPFLFTVSE</sequence>
<protein>
    <submittedName>
        <fullName evidence="2">Uncharacterized protein</fullName>
    </submittedName>
</protein>
<feature type="region of interest" description="Disordered" evidence="1">
    <location>
        <begin position="105"/>
        <end position="164"/>
    </location>
</feature>
<dbReference type="AlphaFoldDB" id="A0A9P7FYM9"/>
<evidence type="ECO:0000313" key="3">
    <source>
        <dbReference type="Proteomes" id="UP000717328"/>
    </source>
</evidence>